<evidence type="ECO:0008006" key="3">
    <source>
        <dbReference type="Google" id="ProtNLM"/>
    </source>
</evidence>
<dbReference type="HOGENOM" id="CLU_220589_0_0_9"/>
<accession>D4LE12</accession>
<protein>
    <recommendedName>
        <fullName evidence="3">DUF3789 domain-containing protein</fullName>
    </recommendedName>
</protein>
<dbReference type="Proteomes" id="UP000007054">
    <property type="component" value="Chromosome"/>
</dbReference>
<gene>
    <name evidence="1" type="ordered locus">RUM_18010</name>
</gene>
<name>D4LE12_RUMC1</name>
<evidence type="ECO:0000313" key="1">
    <source>
        <dbReference type="EMBL" id="CBL17857.1"/>
    </source>
</evidence>
<keyword evidence="2" id="KW-1185">Reference proteome</keyword>
<dbReference type="AlphaFoldDB" id="D4LE12"/>
<organism evidence="1 2">
    <name type="scientific">Ruminococcus champanellensis (strain DSM 18848 / JCM 17042 / KCTC 15320 / 18P13)</name>
    <dbReference type="NCBI Taxonomy" id="213810"/>
    <lineage>
        <taxon>Bacteria</taxon>
        <taxon>Bacillati</taxon>
        <taxon>Bacillota</taxon>
        <taxon>Clostridia</taxon>
        <taxon>Eubacteriales</taxon>
        <taxon>Oscillospiraceae</taxon>
        <taxon>Ruminococcus</taxon>
    </lineage>
</organism>
<reference evidence="1" key="2">
    <citation type="submission" date="2010-03" db="EMBL/GenBank/DDBJ databases">
        <authorList>
            <person name="Pajon A."/>
        </authorList>
    </citation>
    <scope>NUCLEOTIDE SEQUENCE</scope>
    <source>
        <strain evidence="1">Type strain: 18P13</strain>
    </source>
</reference>
<proteinExistence type="predicted"/>
<evidence type="ECO:0000313" key="2">
    <source>
        <dbReference type="Proteomes" id="UP000007054"/>
    </source>
</evidence>
<dbReference type="KEGG" id="rch:RUM_18010"/>
<dbReference type="EMBL" id="FP929052">
    <property type="protein sequence ID" value="CBL17857.1"/>
    <property type="molecule type" value="Genomic_DNA"/>
</dbReference>
<dbReference type="STRING" id="213810.RUM_18010"/>
<reference evidence="1" key="1">
    <citation type="submission" date="2010-03" db="EMBL/GenBank/DDBJ databases">
        <title>The genome sequence of Ruminococcus sp. 18P13.</title>
        <authorList>
            <consortium name="metaHIT consortium -- http://www.metahit.eu/"/>
            <person name="Pajon A."/>
            <person name="Turner K."/>
            <person name="Parkhill J."/>
            <person name="Bernalier A."/>
        </authorList>
    </citation>
    <scope>NUCLEOTIDE SEQUENCE [LARGE SCALE GENOMIC DNA]</scope>
    <source>
        <strain evidence="1">Type strain: 18P13</strain>
    </source>
</reference>
<dbReference type="PATRIC" id="fig|213810.4.peg.1696"/>
<sequence length="33" mass="3290">MALFLIGLILGGITGALIMAVLIGGNSDDDDIS</sequence>